<dbReference type="EMBL" id="GBRH01181503">
    <property type="protein sequence ID" value="JAE16393.1"/>
    <property type="molecule type" value="Transcribed_RNA"/>
</dbReference>
<name>A0A0A9G6T9_ARUDO</name>
<protein>
    <submittedName>
        <fullName evidence="2">Uncharacterized protein</fullName>
    </submittedName>
</protein>
<accession>A0A0A9G6T9</accession>
<proteinExistence type="predicted"/>
<reference evidence="2" key="1">
    <citation type="submission" date="2014-09" db="EMBL/GenBank/DDBJ databases">
        <authorList>
            <person name="Magalhaes I.L.F."/>
            <person name="Oliveira U."/>
            <person name="Santos F.R."/>
            <person name="Vidigal T.H.D.A."/>
            <person name="Brescovit A.D."/>
            <person name="Santos A.J."/>
        </authorList>
    </citation>
    <scope>NUCLEOTIDE SEQUENCE</scope>
    <source>
        <tissue evidence="2">Shoot tissue taken approximately 20 cm above the soil surface</tissue>
    </source>
</reference>
<sequence>MGHRNVKEQRNKHVIRDQPDIDPRDAPACCVEGYSRGRRVSCAEGRGGCVPVAGDLGHALRAHGILDPHGVGSLISTAGVLLGEQVVIEGDEDPREHVRRARLWRRGREKVEEVGRVDMGVIEADEERHKLGELVAEEGRRRGVRGDGK</sequence>
<evidence type="ECO:0000256" key="1">
    <source>
        <dbReference type="SAM" id="MobiDB-lite"/>
    </source>
</evidence>
<evidence type="ECO:0000313" key="2">
    <source>
        <dbReference type="EMBL" id="JAE16393.1"/>
    </source>
</evidence>
<dbReference type="AlphaFoldDB" id="A0A0A9G6T9"/>
<organism evidence="2">
    <name type="scientific">Arundo donax</name>
    <name type="common">Giant reed</name>
    <name type="synonym">Donax arundinaceus</name>
    <dbReference type="NCBI Taxonomy" id="35708"/>
    <lineage>
        <taxon>Eukaryota</taxon>
        <taxon>Viridiplantae</taxon>
        <taxon>Streptophyta</taxon>
        <taxon>Embryophyta</taxon>
        <taxon>Tracheophyta</taxon>
        <taxon>Spermatophyta</taxon>
        <taxon>Magnoliopsida</taxon>
        <taxon>Liliopsida</taxon>
        <taxon>Poales</taxon>
        <taxon>Poaceae</taxon>
        <taxon>PACMAD clade</taxon>
        <taxon>Arundinoideae</taxon>
        <taxon>Arundineae</taxon>
        <taxon>Arundo</taxon>
    </lineage>
</organism>
<feature type="region of interest" description="Disordered" evidence="1">
    <location>
        <begin position="1"/>
        <end position="20"/>
    </location>
</feature>
<reference evidence="2" key="2">
    <citation type="journal article" date="2015" name="Data Brief">
        <title>Shoot transcriptome of the giant reed, Arundo donax.</title>
        <authorList>
            <person name="Barrero R.A."/>
            <person name="Guerrero F.D."/>
            <person name="Moolhuijzen P."/>
            <person name="Goolsby J.A."/>
            <person name="Tidwell J."/>
            <person name="Bellgard S.E."/>
            <person name="Bellgard M.I."/>
        </authorList>
    </citation>
    <scope>NUCLEOTIDE SEQUENCE</scope>
    <source>
        <tissue evidence="2">Shoot tissue taken approximately 20 cm above the soil surface</tissue>
    </source>
</reference>